<evidence type="ECO:0000256" key="3">
    <source>
        <dbReference type="ARBA" id="ARBA00022679"/>
    </source>
</evidence>
<dbReference type="Pfam" id="PF00370">
    <property type="entry name" value="FGGY_N"/>
    <property type="match status" value="1"/>
</dbReference>
<dbReference type="EC" id="2.7.1.17" evidence="8 10"/>
<accession>A0A1H0SJ57</accession>
<dbReference type="OrthoDB" id="9805576at2"/>
<evidence type="ECO:0000256" key="2">
    <source>
        <dbReference type="ARBA" id="ARBA00022629"/>
    </source>
</evidence>
<keyword evidence="7 8" id="KW-0119">Carbohydrate metabolism</keyword>
<comment type="catalytic activity">
    <reaction evidence="8 10">
        <text>D-xylulose + ATP = D-xylulose 5-phosphate + ADP + H(+)</text>
        <dbReference type="Rhea" id="RHEA:10964"/>
        <dbReference type="ChEBI" id="CHEBI:15378"/>
        <dbReference type="ChEBI" id="CHEBI:17140"/>
        <dbReference type="ChEBI" id="CHEBI:30616"/>
        <dbReference type="ChEBI" id="CHEBI:57737"/>
        <dbReference type="ChEBI" id="CHEBI:456216"/>
        <dbReference type="EC" id="2.7.1.17"/>
    </reaction>
</comment>
<keyword evidence="4 8" id="KW-0547">Nucleotide-binding</keyword>
<feature type="domain" description="Carbohydrate kinase FGGY N-terminal" evidence="11">
    <location>
        <begin position="3"/>
        <end position="237"/>
    </location>
</feature>
<dbReference type="InterPro" id="IPR018484">
    <property type="entry name" value="FGGY_N"/>
</dbReference>
<dbReference type="PIRSF" id="PIRSF000538">
    <property type="entry name" value="GlpK"/>
    <property type="match status" value="1"/>
</dbReference>
<proteinExistence type="inferred from homology"/>
<keyword evidence="2 8" id="KW-0859">Xylose metabolism</keyword>
<feature type="domain" description="Carbohydrate kinase FGGY C-terminal" evidence="12">
    <location>
        <begin position="246"/>
        <end position="427"/>
    </location>
</feature>
<dbReference type="SUPFAM" id="SSF53067">
    <property type="entry name" value="Actin-like ATPase domain"/>
    <property type="match status" value="2"/>
</dbReference>
<dbReference type="PANTHER" id="PTHR43095:SF5">
    <property type="entry name" value="XYLULOSE KINASE"/>
    <property type="match status" value="1"/>
</dbReference>
<evidence type="ECO:0000256" key="7">
    <source>
        <dbReference type="ARBA" id="ARBA00023277"/>
    </source>
</evidence>
<comment type="similarity">
    <text evidence="1 8 9">Belongs to the FGGY kinase family.</text>
</comment>
<dbReference type="GO" id="GO:0005524">
    <property type="term" value="F:ATP binding"/>
    <property type="evidence" value="ECO:0007669"/>
    <property type="project" value="UniProtKB-UniRule"/>
</dbReference>
<reference evidence="14" key="1">
    <citation type="submission" date="2016-10" db="EMBL/GenBank/DDBJ databases">
        <authorList>
            <person name="Varghese N."/>
            <person name="Submissions S."/>
        </authorList>
    </citation>
    <scope>NUCLEOTIDE SEQUENCE [LARGE SCALE GENOMIC DNA]</scope>
    <source>
        <strain evidence="14">DSM 46732</strain>
    </source>
</reference>
<evidence type="ECO:0000313" key="13">
    <source>
        <dbReference type="EMBL" id="SDP41705.1"/>
    </source>
</evidence>
<dbReference type="Proteomes" id="UP000199497">
    <property type="component" value="Unassembled WGS sequence"/>
</dbReference>
<dbReference type="InterPro" id="IPR050406">
    <property type="entry name" value="FGGY_Carb_Kinase"/>
</dbReference>
<keyword evidence="5 8" id="KW-0418">Kinase</keyword>
<dbReference type="InterPro" id="IPR006000">
    <property type="entry name" value="Xylulokinase"/>
</dbReference>
<dbReference type="GO" id="GO:0004856">
    <property type="term" value="F:D-xylulokinase activity"/>
    <property type="evidence" value="ECO:0007669"/>
    <property type="project" value="UniProtKB-UniRule"/>
</dbReference>
<evidence type="ECO:0000259" key="12">
    <source>
        <dbReference type="Pfam" id="PF02782"/>
    </source>
</evidence>
<name>A0A1H0SJ57_9ACTN</name>
<dbReference type="InterPro" id="IPR000577">
    <property type="entry name" value="Carb_kinase_FGGY"/>
</dbReference>
<dbReference type="Gene3D" id="3.30.420.40">
    <property type="match status" value="2"/>
</dbReference>
<evidence type="ECO:0000256" key="8">
    <source>
        <dbReference type="HAMAP-Rule" id="MF_02220"/>
    </source>
</evidence>
<keyword evidence="3 8" id="KW-0808">Transferase</keyword>
<evidence type="ECO:0000256" key="5">
    <source>
        <dbReference type="ARBA" id="ARBA00022777"/>
    </source>
</evidence>
<gene>
    <name evidence="8 10" type="primary">xylB</name>
    <name evidence="13" type="ORF">SAMN04487905_10411</name>
</gene>
<evidence type="ECO:0000313" key="14">
    <source>
        <dbReference type="Proteomes" id="UP000199497"/>
    </source>
</evidence>
<organism evidence="13 14">
    <name type="scientific">Actinopolyspora xinjiangensis</name>
    <dbReference type="NCBI Taxonomy" id="405564"/>
    <lineage>
        <taxon>Bacteria</taxon>
        <taxon>Bacillati</taxon>
        <taxon>Actinomycetota</taxon>
        <taxon>Actinomycetes</taxon>
        <taxon>Actinopolysporales</taxon>
        <taxon>Actinopolysporaceae</taxon>
        <taxon>Actinopolyspora</taxon>
    </lineage>
</organism>
<dbReference type="HAMAP" id="MF_02220">
    <property type="entry name" value="XylB"/>
    <property type="match status" value="1"/>
</dbReference>
<protein>
    <recommendedName>
        <fullName evidence="8 10">Xylulose kinase</fullName>
        <shortName evidence="8 10">Xylulokinase</shortName>
        <ecNumber evidence="8 10">2.7.1.17</ecNumber>
    </recommendedName>
</protein>
<dbReference type="InterPro" id="IPR018483">
    <property type="entry name" value="Carb_kinase_FGGY_CS"/>
</dbReference>
<dbReference type="STRING" id="405564.SAMN04487905_10411"/>
<evidence type="ECO:0000259" key="11">
    <source>
        <dbReference type="Pfam" id="PF00370"/>
    </source>
</evidence>
<dbReference type="CDD" id="cd07809">
    <property type="entry name" value="ASKHA_NBD_FGGY_BaXK-like"/>
    <property type="match status" value="1"/>
</dbReference>
<dbReference type="AlphaFoldDB" id="A0A1H0SJ57"/>
<dbReference type="PANTHER" id="PTHR43095">
    <property type="entry name" value="SUGAR KINASE"/>
    <property type="match status" value="1"/>
</dbReference>
<dbReference type="GO" id="GO:0005998">
    <property type="term" value="P:xylulose catabolic process"/>
    <property type="evidence" value="ECO:0007669"/>
    <property type="project" value="UniProtKB-UniRule"/>
</dbReference>
<evidence type="ECO:0000256" key="4">
    <source>
        <dbReference type="ARBA" id="ARBA00022741"/>
    </source>
</evidence>
<evidence type="ECO:0000256" key="9">
    <source>
        <dbReference type="RuleBase" id="RU003733"/>
    </source>
</evidence>
<evidence type="ECO:0000256" key="10">
    <source>
        <dbReference type="RuleBase" id="RU364073"/>
    </source>
</evidence>
<dbReference type="RefSeq" id="WP_092599788.1">
    <property type="nucleotide sequence ID" value="NZ_FNJR01000004.1"/>
</dbReference>
<dbReference type="InterPro" id="IPR018485">
    <property type="entry name" value="FGGY_C"/>
</dbReference>
<dbReference type="InterPro" id="IPR043129">
    <property type="entry name" value="ATPase_NBD"/>
</dbReference>
<feature type="binding site" evidence="8">
    <location>
        <begin position="72"/>
        <end position="73"/>
    </location>
    <ligand>
        <name>substrate</name>
    </ligand>
</feature>
<sequence length="469" mass="48871">MFVLGIDSSTQSTKALVVDAEDGSLVAEGRASHPPHSEIDPEVWWRACGEAVRQAVSAAPAPVEAVAVAGQQHGMIALDSTGAVLRDALLWNDTRSAPQARRLTERHGAAALAERTGLVPVASFTLTKLAWLAENEPENAGRLDRVLLPHDWLTWRLSGRPDRAITDRGDASGTGYFSPASGEWAPELCEEVLPGAAPRLPDVLSPSQVAGEVTDLEELRGATLGPGTGDNMAAALGLGVEPGDVVVSVGTSGTAFAVTERPCADPTGNVAGFCDATGRYLPLVATLNAARVLDSTANMLGTDLDGLSELALRAAPGAEGLTLLPYLDGERTPDLPEATGTLTGMRTANLTPENVARAAVEGMLCGLADGIDALREVGVAVRRVLLIGGAAESAAVRAIAPVLFGVDVQVPEPAEYVALGAAKQAAWVANGTDQPPNWPLRCESYEAGDVARGSEIRETYRRAVRRMHG</sequence>
<dbReference type="NCBIfam" id="TIGR01312">
    <property type="entry name" value="XylB"/>
    <property type="match status" value="1"/>
</dbReference>
<feature type="active site" description="Proton acceptor" evidence="8">
    <location>
        <position position="230"/>
    </location>
</feature>
<dbReference type="PROSITE" id="PS00933">
    <property type="entry name" value="FGGY_KINASES_1"/>
    <property type="match status" value="1"/>
</dbReference>
<dbReference type="PROSITE" id="PS00445">
    <property type="entry name" value="FGGY_KINASES_2"/>
    <property type="match status" value="1"/>
</dbReference>
<dbReference type="GO" id="GO:0042732">
    <property type="term" value="P:D-xylose metabolic process"/>
    <property type="evidence" value="ECO:0007669"/>
    <property type="project" value="UniProtKB-KW"/>
</dbReference>
<dbReference type="EMBL" id="FNJR01000004">
    <property type="protein sequence ID" value="SDP41705.1"/>
    <property type="molecule type" value="Genomic_DNA"/>
</dbReference>
<evidence type="ECO:0000256" key="1">
    <source>
        <dbReference type="ARBA" id="ARBA00009156"/>
    </source>
</evidence>
<feature type="site" description="Important for activity" evidence="8">
    <location>
        <position position="7"/>
    </location>
</feature>
<comment type="function">
    <text evidence="8">Catalyzes the phosphorylation of D-xylulose to D-xylulose 5-phosphate.</text>
</comment>
<dbReference type="Pfam" id="PF02782">
    <property type="entry name" value="FGGY_C"/>
    <property type="match status" value="1"/>
</dbReference>
<keyword evidence="14" id="KW-1185">Reference proteome</keyword>
<keyword evidence="6 8" id="KW-0067">ATP-binding</keyword>
<evidence type="ECO:0000256" key="6">
    <source>
        <dbReference type="ARBA" id="ARBA00022840"/>
    </source>
</evidence>